<keyword evidence="1" id="KW-1133">Transmembrane helix</keyword>
<dbReference type="Proteomes" id="UP000261640">
    <property type="component" value="Unplaced"/>
</dbReference>
<dbReference type="CTD" id="559540"/>
<dbReference type="InterPro" id="IPR040346">
    <property type="entry name" value="GEX1/Brambleberry"/>
</dbReference>
<keyword evidence="4" id="KW-1185">Reference proteome</keyword>
<name>A0A3Q3M4H2_9TELE</name>
<dbReference type="Ensembl" id="ENSMAMT00000020751.2">
    <property type="protein sequence ID" value="ENSMAMP00000020217.1"/>
    <property type="gene ID" value="ENSMAMG00000013609.2"/>
</dbReference>
<organism evidence="3 4">
    <name type="scientific">Mastacembelus armatus</name>
    <name type="common">zig-zag eel</name>
    <dbReference type="NCBI Taxonomy" id="205130"/>
    <lineage>
        <taxon>Eukaryota</taxon>
        <taxon>Metazoa</taxon>
        <taxon>Chordata</taxon>
        <taxon>Craniata</taxon>
        <taxon>Vertebrata</taxon>
        <taxon>Euteleostomi</taxon>
        <taxon>Actinopterygii</taxon>
        <taxon>Neopterygii</taxon>
        <taxon>Teleostei</taxon>
        <taxon>Neoteleostei</taxon>
        <taxon>Acanthomorphata</taxon>
        <taxon>Anabantaria</taxon>
        <taxon>Synbranchiformes</taxon>
        <taxon>Mastacembelidae</taxon>
        <taxon>Mastacembelus</taxon>
    </lineage>
</organism>
<dbReference type="PANTHER" id="PTHR33538:SF1">
    <property type="entry name" value="PROTEIN BRAMBLEBERRY"/>
    <property type="match status" value="1"/>
</dbReference>
<dbReference type="GeneTree" id="ENSGT00740000115898"/>
<dbReference type="PANTHER" id="PTHR33538">
    <property type="entry name" value="PROTEIN GAMETE EXPRESSED 1"/>
    <property type="match status" value="1"/>
</dbReference>
<feature type="signal peptide" evidence="2">
    <location>
        <begin position="1"/>
        <end position="27"/>
    </location>
</feature>
<reference evidence="3" key="2">
    <citation type="submission" date="2025-09" db="UniProtKB">
        <authorList>
            <consortium name="Ensembl"/>
        </authorList>
    </citation>
    <scope>IDENTIFICATION</scope>
</reference>
<keyword evidence="2" id="KW-0732">Signal</keyword>
<evidence type="ECO:0000313" key="3">
    <source>
        <dbReference type="Ensembl" id="ENSMAMP00000020217.1"/>
    </source>
</evidence>
<proteinExistence type="predicted"/>
<evidence type="ECO:0000313" key="4">
    <source>
        <dbReference type="Proteomes" id="UP000261640"/>
    </source>
</evidence>
<keyword evidence="1" id="KW-0812">Transmembrane</keyword>
<dbReference type="AlphaFoldDB" id="A0A3Q3M4H2"/>
<evidence type="ECO:0000256" key="1">
    <source>
        <dbReference type="SAM" id="Phobius"/>
    </source>
</evidence>
<dbReference type="STRING" id="205130.ENSMAMP00000020217"/>
<feature type="transmembrane region" description="Helical" evidence="1">
    <location>
        <begin position="365"/>
        <end position="393"/>
    </location>
</feature>
<accession>A0A3Q3M4H2</accession>
<dbReference type="InParanoid" id="A0A3Q3M4H2"/>
<protein>
    <submittedName>
        <fullName evidence="3">Brambleberry</fullName>
    </submittedName>
</protein>
<sequence>MGQLLTHQLYFLLIISVLACRCPTVSGLFDWLRRTEAPPAAASAAASAPPASAVPALLAKDAQFEMATADEKFLAEAKQMELSPLDSCHYRVVARLKASCESLSEEQLAKLGVVLFNCQAEIEGRQTYPCSEEMTIKECTADMDSDTWNAYHIVSNRARSVCYATRQQLFRRRAEHTVNALISTANTQLEAMKGLKEGQLELRELTAASLDKLLEGHSTLQAQQGKLYEGQGQMESSLKDNLERLGQEKALIASGQELVAQLIQGITKRMENVSEHLQIHGSEVQDSHSAIVKDLADVRHQAQDIYQKIDHSILEFLQYQDQTSQYYTDLMNKLERMNSTLGVMLHYIDNTQSRIEERLHMIQGYLGWAGLSLTAMWTCVAHTGYFVLCAVLLTFLRCPGFSRAMLLLTVPLNAVAEVNQQPSLDLSCLSLLLLTLSLGHWFVNKLWACLQFRRKPAALLPLAPCGIVEPQKQPSCHSYLPSSTPQKTDDDFMEQEDLLNNDSFISGELGISAVSLPHKKPRPESRFVPIIGTPSHSTPRLIPQPVLSADVLEDIPLRNLGVVFDAVNDSRDLVNDSRSASPTPSLISNSSVSGRHLCNGITKTGKACKKRAVPGQEYCRVHEGGHSSYVYS</sequence>
<feature type="chain" id="PRO_5018650146" evidence="2">
    <location>
        <begin position="28"/>
        <end position="632"/>
    </location>
</feature>
<dbReference type="OrthoDB" id="5978806at2759"/>
<dbReference type="GeneID" id="113139754"/>
<reference evidence="3" key="1">
    <citation type="submission" date="2025-08" db="UniProtKB">
        <authorList>
            <consortium name="Ensembl"/>
        </authorList>
    </citation>
    <scope>IDENTIFICATION</scope>
</reference>
<keyword evidence="1" id="KW-0472">Membrane</keyword>
<dbReference type="RefSeq" id="XP_026179037.1">
    <property type="nucleotide sequence ID" value="XM_026323252.2"/>
</dbReference>
<evidence type="ECO:0000256" key="2">
    <source>
        <dbReference type="SAM" id="SignalP"/>
    </source>
</evidence>